<sequence>MELFKEQQFDVGDFHETRPRPYKRLLPGDGLLRPVILRVPFALFPIVGTETKVNTKSNGEYLHYVGGTVRISALTLAAAAISIYMAC</sequence>
<comment type="caution">
    <text evidence="1">The sequence shown here is derived from an EMBL/GenBank/DDBJ whole genome shotgun (WGS) entry which is preliminary data.</text>
</comment>
<name>A0A4Y2T6I8_ARAVE</name>
<proteinExistence type="predicted"/>
<evidence type="ECO:0000313" key="2">
    <source>
        <dbReference type="Proteomes" id="UP000499080"/>
    </source>
</evidence>
<gene>
    <name evidence="1" type="ORF">AVEN_241863_1</name>
</gene>
<evidence type="ECO:0000313" key="1">
    <source>
        <dbReference type="EMBL" id="GBN95413.1"/>
    </source>
</evidence>
<dbReference type="AlphaFoldDB" id="A0A4Y2T6I8"/>
<accession>A0A4Y2T6I8</accession>
<reference evidence="1 2" key="1">
    <citation type="journal article" date="2019" name="Sci. Rep.">
        <title>Orb-weaving spider Araneus ventricosus genome elucidates the spidroin gene catalogue.</title>
        <authorList>
            <person name="Kono N."/>
            <person name="Nakamura H."/>
            <person name="Ohtoshi R."/>
            <person name="Moran D.A.P."/>
            <person name="Shinohara A."/>
            <person name="Yoshida Y."/>
            <person name="Fujiwara M."/>
            <person name="Mori M."/>
            <person name="Tomita M."/>
            <person name="Arakawa K."/>
        </authorList>
    </citation>
    <scope>NUCLEOTIDE SEQUENCE [LARGE SCALE GENOMIC DNA]</scope>
</reference>
<organism evidence="1 2">
    <name type="scientific">Araneus ventricosus</name>
    <name type="common">Orbweaver spider</name>
    <name type="synonym">Epeira ventricosa</name>
    <dbReference type="NCBI Taxonomy" id="182803"/>
    <lineage>
        <taxon>Eukaryota</taxon>
        <taxon>Metazoa</taxon>
        <taxon>Ecdysozoa</taxon>
        <taxon>Arthropoda</taxon>
        <taxon>Chelicerata</taxon>
        <taxon>Arachnida</taxon>
        <taxon>Araneae</taxon>
        <taxon>Araneomorphae</taxon>
        <taxon>Entelegynae</taxon>
        <taxon>Araneoidea</taxon>
        <taxon>Araneidae</taxon>
        <taxon>Araneus</taxon>
    </lineage>
</organism>
<dbReference type="Proteomes" id="UP000499080">
    <property type="component" value="Unassembled WGS sequence"/>
</dbReference>
<dbReference type="EMBL" id="BGPR01026014">
    <property type="protein sequence ID" value="GBN95413.1"/>
    <property type="molecule type" value="Genomic_DNA"/>
</dbReference>
<keyword evidence="2" id="KW-1185">Reference proteome</keyword>
<protein>
    <submittedName>
        <fullName evidence="1">Uncharacterized protein</fullName>
    </submittedName>
</protein>